<dbReference type="STRING" id="1123010.SAMN02745724_03147"/>
<gene>
    <name evidence="3" type="ORF">SAMN02745724_03147</name>
</gene>
<dbReference type="Proteomes" id="UP000198862">
    <property type="component" value="Unassembled WGS sequence"/>
</dbReference>
<organism evidence="3 4">
    <name type="scientific">Pseudoalteromonas denitrificans DSM 6059</name>
    <dbReference type="NCBI Taxonomy" id="1123010"/>
    <lineage>
        <taxon>Bacteria</taxon>
        <taxon>Pseudomonadati</taxon>
        <taxon>Pseudomonadota</taxon>
        <taxon>Gammaproteobacteria</taxon>
        <taxon>Alteromonadales</taxon>
        <taxon>Pseudoalteromonadaceae</taxon>
        <taxon>Pseudoalteromonas</taxon>
    </lineage>
</organism>
<dbReference type="AlphaFoldDB" id="A0A1I1NR00"/>
<accession>A0A1I1NR00</accession>
<feature type="coiled-coil region" evidence="1">
    <location>
        <begin position="213"/>
        <end position="240"/>
    </location>
</feature>
<evidence type="ECO:0000256" key="2">
    <source>
        <dbReference type="SAM" id="MobiDB-lite"/>
    </source>
</evidence>
<sequence length="245" mass="27953">MKIQNQAVIAPQHNVKSVQSDSQTTQSNNVKSIADKPNISEAGKVTQQIDSLFDKVDNIYMTHLSSEQKKELDTSYKKLDELFEKQELSPAQDKTINALFDKIDEIFTSAEKSLTPKEQETLANLDLKINDLLEVENKGFETQINEELDGLFSQREGLLTSKLSSQQKNELKGLNESLNALFDNLDSDENTQQANKLFEKIDNILQSSYNTLSEDDKNKVDQLDQNINNLFEELDQNFEDSLTYY</sequence>
<protein>
    <submittedName>
        <fullName evidence="3">Uncharacterized protein</fullName>
    </submittedName>
</protein>
<dbReference type="OrthoDB" id="9987016at2"/>
<proteinExistence type="predicted"/>
<name>A0A1I1NR00_9GAMM</name>
<reference evidence="3 4" key="1">
    <citation type="submission" date="2016-10" db="EMBL/GenBank/DDBJ databases">
        <authorList>
            <person name="de Groot N.N."/>
        </authorList>
    </citation>
    <scope>NUCLEOTIDE SEQUENCE [LARGE SCALE GENOMIC DNA]</scope>
    <source>
        <strain evidence="3 4">DSM 6059</strain>
    </source>
</reference>
<feature type="region of interest" description="Disordered" evidence="2">
    <location>
        <begin position="1"/>
        <end position="39"/>
    </location>
</feature>
<feature type="compositionally biased region" description="Polar residues" evidence="2">
    <location>
        <begin position="14"/>
        <end position="31"/>
    </location>
</feature>
<evidence type="ECO:0000256" key="1">
    <source>
        <dbReference type="SAM" id="Coils"/>
    </source>
</evidence>
<evidence type="ECO:0000313" key="3">
    <source>
        <dbReference type="EMBL" id="SFD00059.1"/>
    </source>
</evidence>
<dbReference type="EMBL" id="FOLO01000027">
    <property type="protein sequence ID" value="SFD00059.1"/>
    <property type="molecule type" value="Genomic_DNA"/>
</dbReference>
<evidence type="ECO:0000313" key="4">
    <source>
        <dbReference type="Proteomes" id="UP000198862"/>
    </source>
</evidence>
<dbReference type="RefSeq" id="WP_091986254.1">
    <property type="nucleotide sequence ID" value="NZ_FOLO01000027.1"/>
</dbReference>
<keyword evidence="1" id="KW-0175">Coiled coil</keyword>
<keyword evidence="4" id="KW-1185">Reference proteome</keyword>